<dbReference type="Pfam" id="PF00691">
    <property type="entry name" value="OmpA"/>
    <property type="match status" value="1"/>
</dbReference>
<dbReference type="PANTHER" id="PTHR30329:SF21">
    <property type="entry name" value="LIPOPROTEIN YIAD-RELATED"/>
    <property type="match status" value="1"/>
</dbReference>
<proteinExistence type="predicted"/>
<evidence type="ECO:0000256" key="3">
    <source>
        <dbReference type="ARBA" id="ARBA00023237"/>
    </source>
</evidence>
<dbReference type="InterPro" id="IPR028974">
    <property type="entry name" value="TSP_type-3_rpt"/>
</dbReference>
<evidence type="ECO:0000256" key="4">
    <source>
        <dbReference type="PROSITE-ProRule" id="PRU00473"/>
    </source>
</evidence>
<evidence type="ECO:0000313" key="7">
    <source>
        <dbReference type="EMBL" id="RWW96660.1"/>
    </source>
</evidence>
<keyword evidence="3" id="KW-0998">Cell outer membrane</keyword>
<dbReference type="Proteomes" id="UP000287527">
    <property type="component" value="Unassembled WGS sequence"/>
</dbReference>
<comment type="subcellular location">
    <subcellularLocation>
        <location evidence="1">Cell outer membrane</location>
    </subcellularLocation>
</comment>
<reference evidence="7 8" key="1">
    <citation type="submission" date="2019-01" db="EMBL/GenBank/DDBJ databases">
        <title>Flavobacterium sp. nov.,isolated from freshwater.</title>
        <authorList>
            <person name="Zhang R."/>
            <person name="Du Z.-J."/>
        </authorList>
    </citation>
    <scope>NUCLEOTIDE SEQUENCE [LARGE SCALE GENOMIC DNA]</scope>
    <source>
        <strain evidence="7 8">1E403</strain>
    </source>
</reference>
<accession>A0A3S3Q9Y2</accession>
<dbReference type="EMBL" id="SBII01000010">
    <property type="protein sequence ID" value="RWW96660.1"/>
    <property type="molecule type" value="Genomic_DNA"/>
</dbReference>
<feature type="domain" description="OmpA-like" evidence="6">
    <location>
        <begin position="308"/>
        <end position="421"/>
    </location>
</feature>
<dbReference type="AlphaFoldDB" id="A0A3S3Q9Y2"/>
<dbReference type="InterPro" id="IPR006665">
    <property type="entry name" value="OmpA-like"/>
</dbReference>
<dbReference type="GO" id="GO:0009279">
    <property type="term" value="C:cell outer membrane"/>
    <property type="evidence" value="ECO:0007669"/>
    <property type="project" value="UniProtKB-SubCell"/>
</dbReference>
<sequence>MKKVVLPLLLVCLTSASLRAQEAQETTATGDNGYNKWSIEVAGGVNKPFRTFTPGFRTDRANLFTVDLGTRYMFNNKFGLKLDFGYNKFENNDESPKFESTYLRADIQAVINLGRVLSFEDWTSSIGLLAHGGGGVYQLSSDKGFDGEDYGANLIGGLTAQLKLSRSIVLTGDVTGIANGFQNRSFDGFTANNGKGVVVNGTLGLTFYLGKHEQHADWATNEKKDELAAIEDRLGSIETMMNDTDKDGVPDYLDAEPNSTTGVAVDTKGRAIDLNNNGIPDELEKYVDAKNKEVIEKVGKGSGSGTDLEGLINGGYVNVYFDFNKDVPNAQSVGGINFLMKYLKENPSASADVIGYADEIGNTDYNKDLSKRRAENVKKILVDSGIAASRLNIIGNGEDTSVSKSSKEARQVVRRVTFIIK</sequence>
<keyword evidence="8" id="KW-1185">Reference proteome</keyword>
<dbReference type="PROSITE" id="PS51123">
    <property type="entry name" value="OMPA_2"/>
    <property type="match status" value="1"/>
</dbReference>
<dbReference type="PANTHER" id="PTHR30329">
    <property type="entry name" value="STATOR ELEMENT OF FLAGELLAR MOTOR COMPLEX"/>
    <property type="match status" value="1"/>
</dbReference>
<protein>
    <submittedName>
        <fullName evidence="7">OmpA family protein</fullName>
    </submittedName>
</protein>
<feature type="chain" id="PRO_5018750267" evidence="5">
    <location>
        <begin position="21"/>
        <end position="421"/>
    </location>
</feature>
<dbReference type="GO" id="GO:0005509">
    <property type="term" value="F:calcium ion binding"/>
    <property type="evidence" value="ECO:0007669"/>
    <property type="project" value="InterPro"/>
</dbReference>
<feature type="signal peptide" evidence="5">
    <location>
        <begin position="1"/>
        <end position="20"/>
    </location>
</feature>
<evidence type="ECO:0000256" key="1">
    <source>
        <dbReference type="ARBA" id="ARBA00004442"/>
    </source>
</evidence>
<dbReference type="CDD" id="cd07185">
    <property type="entry name" value="OmpA_C-like"/>
    <property type="match status" value="1"/>
</dbReference>
<dbReference type="RefSeq" id="WP_128390563.1">
    <property type="nucleotide sequence ID" value="NZ_SBII01000010.1"/>
</dbReference>
<keyword evidence="2 4" id="KW-0472">Membrane</keyword>
<dbReference type="InterPro" id="IPR006664">
    <property type="entry name" value="OMP_bac"/>
</dbReference>
<evidence type="ECO:0000256" key="5">
    <source>
        <dbReference type="SAM" id="SignalP"/>
    </source>
</evidence>
<dbReference type="SUPFAM" id="SSF103647">
    <property type="entry name" value="TSP type-3 repeat"/>
    <property type="match status" value="1"/>
</dbReference>
<organism evidence="7 8">
    <name type="scientific">Flavobacterium cerinum</name>
    <dbReference type="NCBI Taxonomy" id="2502784"/>
    <lineage>
        <taxon>Bacteria</taxon>
        <taxon>Pseudomonadati</taxon>
        <taxon>Bacteroidota</taxon>
        <taxon>Flavobacteriia</taxon>
        <taxon>Flavobacteriales</taxon>
        <taxon>Flavobacteriaceae</taxon>
        <taxon>Flavobacterium</taxon>
    </lineage>
</organism>
<dbReference type="InterPro" id="IPR036737">
    <property type="entry name" value="OmpA-like_sf"/>
</dbReference>
<dbReference type="SUPFAM" id="SSF103088">
    <property type="entry name" value="OmpA-like"/>
    <property type="match status" value="1"/>
</dbReference>
<dbReference type="OrthoDB" id="1522982at2"/>
<comment type="caution">
    <text evidence="7">The sequence shown here is derived from an EMBL/GenBank/DDBJ whole genome shotgun (WGS) entry which is preliminary data.</text>
</comment>
<dbReference type="InterPro" id="IPR050330">
    <property type="entry name" value="Bact_OuterMem_StrucFunc"/>
</dbReference>
<gene>
    <name evidence="7" type="ORF">EPI11_13770</name>
</gene>
<evidence type="ECO:0000259" key="6">
    <source>
        <dbReference type="PROSITE" id="PS51123"/>
    </source>
</evidence>
<dbReference type="PRINTS" id="PR01021">
    <property type="entry name" value="OMPADOMAIN"/>
</dbReference>
<evidence type="ECO:0000256" key="2">
    <source>
        <dbReference type="ARBA" id="ARBA00023136"/>
    </source>
</evidence>
<keyword evidence="5" id="KW-0732">Signal</keyword>
<dbReference type="Gene3D" id="3.30.1330.60">
    <property type="entry name" value="OmpA-like domain"/>
    <property type="match status" value="1"/>
</dbReference>
<name>A0A3S3Q9Y2_9FLAO</name>
<evidence type="ECO:0000313" key="8">
    <source>
        <dbReference type="Proteomes" id="UP000287527"/>
    </source>
</evidence>